<feature type="compositionally biased region" description="Basic and acidic residues" evidence="5">
    <location>
        <begin position="916"/>
        <end position="985"/>
    </location>
</feature>
<proteinExistence type="inferred from homology"/>
<comment type="subcellular location">
    <subcellularLocation>
        <location evidence="1">Nucleus</location>
    </subcellularLocation>
</comment>
<feature type="compositionally biased region" description="Polar residues" evidence="5">
    <location>
        <begin position="705"/>
        <end position="714"/>
    </location>
</feature>
<dbReference type="GO" id="GO:0005634">
    <property type="term" value="C:nucleus"/>
    <property type="evidence" value="ECO:0007669"/>
    <property type="project" value="UniProtKB-SubCell"/>
</dbReference>
<gene>
    <name evidence="7" type="ORF">AAHA92_31479</name>
</gene>
<feature type="compositionally biased region" description="Basic and acidic residues" evidence="5">
    <location>
        <begin position="1248"/>
        <end position="1267"/>
    </location>
</feature>
<feature type="compositionally biased region" description="Basic and acidic residues" evidence="5">
    <location>
        <begin position="1131"/>
        <end position="1173"/>
    </location>
</feature>
<dbReference type="PANTHER" id="PTHR36884:SF1">
    <property type="entry name" value="FIP1[V]-LIKE PROTEIN"/>
    <property type="match status" value="1"/>
</dbReference>
<comment type="caution">
    <text evidence="7">The sequence shown here is derived from an EMBL/GenBank/DDBJ whole genome shotgun (WGS) entry which is preliminary data.</text>
</comment>
<feature type="compositionally biased region" description="Basic and acidic residues" evidence="5">
    <location>
        <begin position="1058"/>
        <end position="1123"/>
    </location>
</feature>
<evidence type="ECO:0000256" key="1">
    <source>
        <dbReference type="ARBA" id="ARBA00004123"/>
    </source>
</evidence>
<feature type="compositionally biased region" description="Basic and acidic residues" evidence="5">
    <location>
        <begin position="288"/>
        <end position="307"/>
    </location>
</feature>
<feature type="compositionally biased region" description="Basic and acidic residues" evidence="5">
    <location>
        <begin position="894"/>
        <end position="905"/>
    </location>
</feature>
<feature type="region of interest" description="Disordered" evidence="5">
    <location>
        <begin position="572"/>
        <end position="1375"/>
    </location>
</feature>
<evidence type="ECO:0000256" key="3">
    <source>
        <dbReference type="ARBA" id="ARBA00022664"/>
    </source>
</evidence>
<dbReference type="PANTHER" id="PTHR36884">
    <property type="entry name" value="FIP1[III]-LIKE PROTEIN"/>
    <property type="match status" value="1"/>
</dbReference>
<feature type="compositionally biased region" description="Basic and acidic residues" evidence="5">
    <location>
        <begin position="654"/>
        <end position="665"/>
    </location>
</feature>
<evidence type="ECO:0000256" key="5">
    <source>
        <dbReference type="SAM" id="MobiDB-lite"/>
    </source>
</evidence>
<evidence type="ECO:0000256" key="4">
    <source>
        <dbReference type="ARBA" id="ARBA00023242"/>
    </source>
</evidence>
<feature type="compositionally biased region" description="Acidic residues" evidence="5">
    <location>
        <begin position="576"/>
        <end position="585"/>
    </location>
</feature>
<feature type="compositionally biased region" description="Polar residues" evidence="5">
    <location>
        <begin position="62"/>
        <end position="73"/>
    </location>
</feature>
<evidence type="ECO:0000259" key="6">
    <source>
        <dbReference type="Pfam" id="PF05182"/>
    </source>
</evidence>
<feature type="compositionally biased region" description="Basic and acidic residues" evidence="5">
    <location>
        <begin position="1345"/>
        <end position="1360"/>
    </location>
</feature>
<dbReference type="InterPro" id="IPR044976">
    <property type="entry name" value="FIPS5/FIPS3-like"/>
</dbReference>
<feature type="compositionally biased region" description="Basic and acidic residues" evidence="5">
    <location>
        <begin position="587"/>
        <end position="598"/>
    </location>
</feature>
<accession>A0ABD1FQI5</accession>
<feature type="domain" description="Pre-mRNA polyadenylation factor Fip1" evidence="6">
    <location>
        <begin position="425"/>
        <end position="466"/>
    </location>
</feature>
<feature type="region of interest" description="Disordered" evidence="5">
    <location>
        <begin position="267"/>
        <end position="322"/>
    </location>
</feature>
<feature type="compositionally biased region" description="Basic and acidic residues" evidence="5">
    <location>
        <begin position="1295"/>
        <end position="1315"/>
    </location>
</feature>
<keyword evidence="4" id="KW-0539">Nucleus</keyword>
<dbReference type="EMBL" id="JBEAFC010000013">
    <property type="protein sequence ID" value="KAL1534079.1"/>
    <property type="molecule type" value="Genomic_DNA"/>
</dbReference>
<reference evidence="7 8" key="1">
    <citation type="submission" date="2024-06" db="EMBL/GenBank/DDBJ databases">
        <title>A chromosome level genome sequence of Diviner's sage (Salvia divinorum).</title>
        <authorList>
            <person name="Ford S.A."/>
            <person name="Ro D.-K."/>
            <person name="Ness R.W."/>
            <person name="Phillips M.A."/>
        </authorList>
    </citation>
    <scope>NUCLEOTIDE SEQUENCE [LARGE SCALE GENOMIC DNA]</scope>
    <source>
        <strain evidence="7">SAF-2024a</strain>
        <tissue evidence="7">Leaf</tissue>
    </source>
</reference>
<feature type="compositionally biased region" description="Basic and acidic residues" evidence="5">
    <location>
        <begin position="773"/>
        <end position="798"/>
    </location>
</feature>
<feature type="compositionally biased region" description="Basic and acidic residues" evidence="5">
    <location>
        <begin position="993"/>
        <end position="1046"/>
    </location>
</feature>
<keyword evidence="8" id="KW-1185">Reference proteome</keyword>
<feature type="compositionally biased region" description="Basic and acidic residues" evidence="5">
    <location>
        <begin position="620"/>
        <end position="629"/>
    </location>
</feature>
<feature type="compositionally biased region" description="Acidic residues" evidence="5">
    <location>
        <begin position="221"/>
        <end position="230"/>
    </location>
</feature>
<dbReference type="GO" id="GO:0006397">
    <property type="term" value="P:mRNA processing"/>
    <property type="evidence" value="ECO:0007669"/>
    <property type="project" value="UniProtKB-KW"/>
</dbReference>
<sequence length="1433" mass="160518">MEDDDEFGDLYTDVLRPLEAQFQRQGQQSAPASAAGKAPAPHGRPIDLNIDSDDEEILYGASDSSTAKLNPNLNPAPVRNSDTLIREKTILEPRQIDLNSDSYPGTARIDGLVEKGGDGSRFGARVLEKGLGSELRGKELDESSFMEDEDDINIIVEEREDKDVELVENDPNLTNKDVKMYATAVQEGNTMNLLNDAGEMVSQKMIPGLSGGLQNPRAPNIEDEWDSEESDDDLQIVLNDTHHGPMGMDRMPGVIDEDDENGEPLVIVADNGDVGHPHHQAPGTADEQEWRGEEGGSGADREKDSGDATKASGGGGGAAPTAAQPKIAYNSHAYHHPFSSQFKYVRPGAAPFPPAAPGGIPGQVRPPISIGPPAGRGRGDWRPAGMKGTLPQKGFHPPAWGVNSAGRGYGSGLDFTLPSHKTIFEVDIDSFEEKPWKLPGVDVSDFFNFGLNEDSWRDYCKQLEQLKLEMTMQSKIRVYESGRAEQDYDPDLPPELAAAVSIQDNTSFLKASHGMVDDGPTDLARAVTHDRPSLPVGRPIPVETGSGDRLPSIDTRRPRMHDMDAIIEIACQSPMDGDEISEQQDSDTARKDHVRGGDEADSLQQDDADHMDSFSPAFTDNKREFESRRPQPKNTVNIDGIAREDVSHLPSENSHSDREREERSTKGRRNTISPIRSAHNKTGERITGDLKEESYGTRVDKQTPALLSSHSIGSDGQRDVAVADEMNDTSVVEEPYGTRVDKQTPALLSSHSIGSDGQRDVAVADEMNDTSVVDDRSFNMEREEMASDASNRGKREEGNINSTKKQKLGLHVGQLPQEYDDRKDSKAARSNDSKIRSGSSEHLHSSDDIDDDALQDRHPLLAGKTRRDVGDEDYAHRKDHYDRDEAGRQNMVGKGREDSFSHRGGDANSSLHRHGKADSADWRKGSDVSEGTWNRRDEDHHGRRTRLENQRKRDHGREISSRDRDKLREKDKGEKDEQHLPRNRLDNGSWRGTNHELDSIGSRERDRDDHLKSRSERVVDHDLHSTRRKEESHARLTNAEKDDISQNHRRSSTRKKKERDDGSDLLKRDEQGRSKDDDVHFARQKEGGSSQRERSERPRERDEWHRTRQDDLLSKREREETRPVMRSGWAAEDKAWSSHSRGNDDYKGSSRDYHPKDIGRHSDQLKQRDRVENESFSQRRSHDDVYARGNQLSNDVKRTRYDKTSNRDDRAAYGSDTSRAHEYKRKEASRKSRESDSGDQSSLIPSKRSQDEDGGRINEKANLRVRSEQQSGQGPANHPSSRKQKEEASTDEEQPDSKRGRSKLERWTSHKERDFGITPTASSLKNRERDTHNSSVSPEDPPGTIEDKPQPPAVDNKEGGPEMNKAGTVEDKHLDTVAKLKKRSERFKLPMPIDKDAVAVKEMESEPWSQAEIQADSEIKSERPARKRRWTGN</sequence>
<feature type="compositionally biased region" description="Basic and acidic residues" evidence="5">
    <location>
        <begin position="819"/>
        <end position="847"/>
    </location>
</feature>
<organism evidence="7 8">
    <name type="scientific">Salvia divinorum</name>
    <name type="common">Maria pastora</name>
    <name type="synonym">Diviner's sage</name>
    <dbReference type="NCBI Taxonomy" id="28513"/>
    <lineage>
        <taxon>Eukaryota</taxon>
        <taxon>Viridiplantae</taxon>
        <taxon>Streptophyta</taxon>
        <taxon>Embryophyta</taxon>
        <taxon>Tracheophyta</taxon>
        <taxon>Spermatophyta</taxon>
        <taxon>Magnoliopsida</taxon>
        <taxon>eudicotyledons</taxon>
        <taxon>Gunneridae</taxon>
        <taxon>Pentapetalae</taxon>
        <taxon>asterids</taxon>
        <taxon>lamiids</taxon>
        <taxon>Lamiales</taxon>
        <taxon>Lamiaceae</taxon>
        <taxon>Nepetoideae</taxon>
        <taxon>Mentheae</taxon>
        <taxon>Salviinae</taxon>
        <taxon>Salvia</taxon>
        <taxon>Salvia subgen. Calosphace</taxon>
    </lineage>
</organism>
<name>A0ABD1FQI5_SALDI</name>
<dbReference type="InterPro" id="IPR007854">
    <property type="entry name" value="Fip1_dom"/>
</dbReference>
<feature type="region of interest" description="Disordered" evidence="5">
    <location>
        <begin position="60"/>
        <end position="79"/>
    </location>
</feature>
<dbReference type="Pfam" id="PF05182">
    <property type="entry name" value="Fip1"/>
    <property type="match status" value="1"/>
</dbReference>
<feature type="compositionally biased region" description="Polar residues" evidence="5">
    <location>
        <begin position="746"/>
        <end position="755"/>
    </location>
</feature>
<protein>
    <submittedName>
        <fullName evidence="7">FIP1[V]-like protein</fullName>
    </submittedName>
</protein>
<feature type="compositionally biased region" description="Basic residues" evidence="5">
    <location>
        <begin position="1047"/>
        <end position="1057"/>
    </location>
</feature>
<dbReference type="Proteomes" id="UP001567538">
    <property type="component" value="Unassembled WGS sequence"/>
</dbReference>
<evidence type="ECO:0000256" key="2">
    <source>
        <dbReference type="ARBA" id="ARBA00007459"/>
    </source>
</evidence>
<comment type="similarity">
    <text evidence="2">Belongs to the FIP1 family.</text>
</comment>
<feature type="compositionally biased region" description="Low complexity" evidence="5">
    <location>
        <begin position="25"/>
        <end position="41"/>
    </location>
</feature>
<evidence type="ECO:0000313" key="7">
    <source>
        <dbReference type="EMBL" id="KAL1534079.1"/>
    </source>
</evidence>
<evidence type="ECO:0000313" key="8">
    <source>
        <dbReference type="Proteomes" id="UP001567538"/>
    </source>
</evidence>
<feature type="compositionally biased region" description="Basic and acidic residues" evidence="5">
    <location>
        <begin position="681"/>
        <end position="701"/>
    </location>
</feature>
<feature type="region of interest" description="Disordered" evidence="5">
    <location>
        <begin position="527"/>
        <end position="556"/>
    </location>
</feature>
<feature type="compositionally biased region" description="Basic and acidic residues" evidence="5">
    <location>
        <begin position="1195"/>
        <end position="1211"/>
    </location>
</feature>
<feature type="region of interest" description="Disordered" evidence="5">
    <location>
        <begin position="209"/>
        <end position="230"/>
    </location>
</feature>
<feature type="region of interest" description="Disordered" evidence="5">
    <location>
        <begin position="1404"/>
        <end position="1433"/>
    </location>
</feature>
<keyword evidence="3" id="KW-0507">mRNA processing</keyword>
<feature type="compositionally biased region" description="Basic and acidic residues" evidence="5">
    <location>
        <begin position="1218"/>
        <end position="1236"/>
    </location>
</feature>
<feature type="compositionally biased region" description="Basic and acidic residues" evidence="5">
    <location>
        <begin position="854"/>
        <end position="887"/>
    </location>
</feature>
<feature type="region of interest" description="Disordered" evidence="5">
    <location>
        <begin position="22"/>
        <end position="49"/>
    </location>
</feature>